<feature type="chain" id="PRO_5040516708" evidence="1">
    <location>
        <begin position="16"/>
        <end position="198"/>
    </location>
</feature>
<sequence>MKFITLLPLLSVAFASPLDERDYCRPSRKTYVAKYDDLPFVEPGPNPIPNPYNGLTYTTFQVDQYDGFIPPTSGNQWTMAFGGSGNISVTWLNIRSPAKETYALESFSFACVSGVPQPECAISMWGFKSSGKPIKRVIKFPALGPAPIDAYVMNRTTFGREWSDLKSVGFSIARADNGGDMFGGLALDDVKYTVKKSC</sequence>
<organism evidence="2 3">
    <name type="scientific">Polyplosphaeria fusca</name>
    <dbReference type="NCBI Taxonomy" id="682080"/>
    <lineage>
        <taxon>Eukaryota</taxon>
        <taxon>Fungi</taxon>
        <taxon>Dikarya</taxon>
        <taxon>Ascomycota</taxon>
        <taxon>Pezizomycotina</taxon>
        <taxon>Dothideomycetes</taxon>
        <taxon>Pleosporomycetidae</taxon>
        <taxon>Pleosporales</taxon>
        <taxon>Tetraplosphaeriaceae</taxon>
        <taxon>Polyplosphaeria</taxon>
    </lineage>
</organism>
<accession>A0A9P4V057</accession>
<evidence type="ECO:0000313" key="2">
    <source>
        <dbReference type="EMBL" id="KAF2731698.1"/>
    </source>
</evidence>
<comment type="caution">
    <text evidence="2">The sequence shown here is derived from an EMBL/GenBank/DDBJ whole genome shotgun (WGS) entry which is preliminary data.</text>
</comment>
<dbReference type="EMBL" id="ML996190">
    <property type="protein sequence ID" value="KAF2731698.1"/>
    <property type="molecule type" value="Genomic_DNA"/>
</dbReference>
<feature type="signal peptide" evidence="1">
    <location>
        <begin position="1"/>
        <end position="15"/>
    </location>
</feature>
<gene>
    <name evidence="2" type="ORF">EJ04DRAFT_498160</name>
</gene>
<keyword evidence="1" id="KW-0732">Signal</keyword>
<keyword evidence="3" id="KW-1185">Reference proteome</keyword>
<dbReference type="OrthoDB" id="3861746at2759"/>
<name>A0A9P4V057_9PLEO</name>
<proteinExistence type="predicted"/>
<protein>
    <submittedName>
        <fullName evidence="2">Uncharacterized protein</fullName>
    </submittedName>
</protein>
<evidence type="ECO:0000313" key="3">
    <source>
        <dbReference type="Proteomes" id="UP000799444"/>
    </source>
</evidence>
<dbReference type="Proteomes" id="UP000799444">
    <property type="component" value="Unassembled WGS sequence"/>
</dbReference>
<reference evidence="2" key="1">
    <citation type="journal article" date="2020" name="Stud. Mycol.">
        <title>101 Dothideomycetes genomes: a test case for predicting lifestyles and emergence of pathogens.</title>
        <authorList>
            <person name="Haridas S."/>
            <person name="Albert R."/>
            <person name="Binder M."/>
            <person name="Bloem J."/>
            <person name="Labutti K."/>
            <person name="Salamov A."/>
            <person name="Andreopoulos B."/>
            <person name="Baker S."/>
            <person name="Barry K."/>
            <person name="Bills G."/>
            <person name="Bluhm B."/>
            <person name="Cannon C."/>
            <person name="Castanera R."/>
            <person name="Culley D."/>
            <person name="Daum C."/>
            <person name="Ezra D."/>
            <person name="Gonzalez J."/>
            <person name="Henrissat B."/>
            <person name="Kuo A."/>
            <person name="Liang C."/>
            <person name="Lipzen A."/>
            <person name="Lutzoni F."/>
            <person name="Magnuson J."/>
            <person name="Mondo S."/>
            <person name="Nolan M."/>
            <person name="Ohm R."/>
            <person name="Pangilinan J."/>
            <person name="Park H.-J."/>
            <person name="Ramirez L."/>
            <person name="Alfaro M."/>
            <person name="Sun H."/>
            <person name="Tritt A."/>
            <person name="Yoshinaga Y."/>
            <person name="Zwiers L.-H."/>
            <person name="Turgeon B."/>
            <person name="Goodwin S."/>
            <person name="Spatafora J."/>
            <person name="Crous P."/>
            <person name="Grigoriev I."/>
        </authorList>
    </citation>
    <scope>NUCLEOTIDE SEQUENCE</scope>
    <source>
        <strain evidence="2">CBS 125425</strain>
    </source>
</reference>
<evidence type="ECO:0000256" key="1">
    <source>
        <dbReference type="SAM" id="SignalP"/>
    </source>
</evidence>
<dbReference type="AlphaFoldDB" id="A0A9P4V057"/>